<comment type="subcellular location">
    <subcellularLocation>
        <location evidence="1 11">Mitochondrion inner membrane</location>
    </subcellularLocation>
</comment>
<evidence type="ECO:0000256" key="12">
    <source>
        <dbReference type="SAM" id="MobiDB-lite"/>
    </source>
</evidence>
<keyword evidence="13" id="KW-0812">Transmembrane</keyword>
<accession>A0ABN8BFX1</accession>
<evidence type="ECO:0000256" key="4">
    <source>
        <dbReference type="ARBA" id="ARBA00022547"/>
    </source>
</evidence>
<organism evidence="14 15">
    <name type="scientific">Chilo suppressalis</name>
    <name type="common">Asiatic rice borer moth</name>
    <dbReference type="NCBI Taxonomy" id="168631"/>
    <lineage>
        <taxon>Eukaryota</taxon>
        <taxon>Metazoa</taxon>
        <taxon>Ecdysozoa</taxon>
        <taxon>Arthropoda</taxon>
        <taxon>Hexapoda</taxon>
        <taxon>Insecta</taxon>
        <taxon>Pterygota</taxon>
        <taxon>Neoptera</taxon>
        <taxon>Endopterygota</taxon>
        <taxon>Lepidoptera</taxon>
        <taxon>Glossata</taxon>
        <taxon>Ditrysia</taxon>
        <taxon>Pyraloidea</taxon>
        <taxon>Crambidae</taxon>
        <taxon>Crambinae</taxon>
        <taxon>Chilo</taxon>
    </lineage>
</organism>
<keyword evidence="13" id="KW-1133">Transmembrane helix</keyword>
<sequence>MSLPYGPPQPVSPLIRGLRFAFLIAGIIYARGKQRLYNSMEASYREEEAKKKIVRDKQLAILKAKIAAEEQETVRLLETGKLFEPDGGAGGPMYSTSGSDRSCK</sequence>
<evidence type="ECO:0000256" key="2">
    <source>
        <dbReference type="ARBA" id="ARBA00007333"/>
    </source>
</evidence>
<evidence type="ECO:0000256" key="9">
    <source>
        <dbReference type="ARBA" id="ARBA00023136"/>
    </source>
</evidence>
<feature type="compositionally biased region" description="Polar residues" evidence="12">
    <location>
        <begin position="94"/>
        <end position="104"/>
    </location>
</feature>
<evidence type="ECO:0000256" key="5">
    <source>
        <dbReference type="ARBA" id="ARBA00022781"/>
    </source>
</evidence>
<comment type="subunit">
    <text evidence="11">F-type ATPases have 2 components, CF(1) - the catalytic core - and CF(0) - the membrane proton channel. CF(1) and CF(0) have multiple subunits.</text>
</comment>
<evidence type="ECO:0000313" key="14">
    <source>
        <dbReference type="EMBL" id="CAH0407220.1"/>
    </source>
</evidence>
<dbReference type="Proteomes" id="UP001153292">
    <property type="component" value="Chromosome 8"/>
</dbReference>
<proteinExistence type="inferred from homology"/>
<gene>
    <name evidence="14" type="ORF">CHILSU_LOCUS10616</name>
</gene>
<evidence type="ECO:0000256" key="3">
    <source>
        <dbReference type="ARBA" id="ARBA00022448"/>
    </source>
</evidence>
<keyword evidence="9 13" id="KW-0472">Membrane</keyword>
<keyword evidence="4 11" id="KW-0138">CF(0)</keyword>
<keyword evidence="15" id="KW-1185">Reference proteome</keyword>
<keyword evidence="3 11" id="KW-0813">Transport</keyword>
<feature type="region of interest" description="Disordered" evidence="12">
    <location>
        <begin position="83"/>
        <end position="104"/>
    </location>
</feature>
<evidence type="ECO:0000256" key="11">
    <source>
        <dbReference type="RuleBase" id="RU367005"/>
    </source>
</evidence>
<keyword evidence="7 11" id="KW-0406">Ion transport</keyword>
<feature type="transmembrane region" description="Helical" evidence="13">
    <location>
        <begin position="12"/>
        <end position="30"/>
    </location>
</feature>
<evidence type="ECO:0000256" key="8">
    <source>
        <dbReference type="ARBA" id="ARBA00023128"/>
    </source>
</evidence>
<dbReference type="EMBL" id="OU963901">
    <property type="protein sequence ID" value="CAH0407220.1"/>
    <property type="molecule type" value="Genomic_DNA"/>
</dbReference>
<keyword evidence="8 11" id="KW-0496">Mitochondrion</keyword>
<dbReference type="Pfam" id="PF05680">
    <property type="entry name" value="ATP-synt_E"/>
    <property type="match status" value="1"/>
</dbReference>
<evidence type="ECO:0000256" key="10">
    <source>
        <dbReference type="ARBA" id="ARBA00023310"/>
    </source>
</evidence>
<evidence type="ECO:0000256" key="6">
    <source>
        <dbReference type="ARBA" id="ARBA00022792"/>
    </source>
</evidence>
<keyword evidence="10 11" id="KW-0066">ATP synthesis</keyword>
<evidence type="ECO:0000256" key="1">
    <source>
        <dbReference type="ARBA" id="ARBA00004273"/>
    </source>
</evidence>
<comment type="function">
    <text evidence="11">Subunit e, of the mitochondrial membrane ATP synthase complex (F(1)F(0) ATP synthase or Complex V) that produces ATP from ADP in the presence of a proton gradient across the membrane which is generated by electron transport complexes of the respiratory chain. ATP synthase complex consist of a soluble F(1) head domain - the catalytic core - and a membrane F(1) domain - the membrane proton channel. These two domains are linked by a central stalk rotating inside the F(1) region and a stationary peripheral stalk. During catalysis, ATP synthesis in the catalytic domain of F(1) is coupled via a rotary mechanism of the central stalk subunits to proton translocation. In vivo, can only synthesize ATP although its ATP hydrolase activity can be activated artificially in vitro. Part of the complex F(0) domain.</text>
</comment>
<evidence type="ECO:0000313" key="15">
    <source>
        <dbReference type="Proteomes" id="UP001153292"/>
    </source>
</evidence>
<dbReference type="InterPro" id="IPR008386">
    <property type="entry name" value="ATP_synth_F0_esu_mt"/>
</dbReference>
<keyword evidence="5 11" id="KW-0375">Hydrogen ion transport</keyword>
<name>A0ABN8BFX1_CHISP</name>
<protein>
    <recommendedName>
        <fullName evidence="11">ATP synthase F(0) complex subunit e, mitochondrial</fullName>
    </recommendedName>
</protein>
<keyword evidence="6 11" id="KW-0999">Mitochondrion inner membrane</keyword>
<evidence type="ECO:0000256" key="13">
    <source>
        <dbReference type="SAM" id="Phobius"/>
    </source>
</evidence>
<comment type="similarity">
    <text evidence="2 11">Belongs to the ATPase e subunit family.</text>
</comment>
<evidence type="ECO:0000256" key="7">
    <source>
        <dbReference type="ARBA" id="ARBA00023065"/>
    </source>
</evidence>
<reference evidence="14" key="1">
    <citation type="submission" date="2021-12" db="EMBL/GenBank/DDBJ databases">
        <authorList>
            <person name="King R."/>
        </authorList>
    </citation>
    <scope>NUCLEOTIDE SEQUENCE</scope>
</reference>